<comment type="caution">
    <text evidence="1">The sequence shown here is derived from an EMBL/GenBank/DDBJ whole genome shotgun (WGS) entry which is preliminary data.</text>
</comment>
<name>A0A430AGK2_9ENTE</name>
<gene>
    <name evidence="1" type="ORF">CBF30_07300</name>
</gene>
<dbReference type="RefSeq" id="WP_126824452.1">
    <property type="nucleotide sequence ID" value="NZ_JBHLWU010000002.1"/>
</dbReference>
<accession>A0A430AGK2</accession>
<evidence type="ECO:0000313" key="2">
    <source>
        <dbReference type="Proteomes" id="UP000288669"/>
    </source>
</evidence>
<evidence type="ECO:0000313" key="1">
    <source>
        <dbReference type="EMBL" id="RSU07056.1"/>
    </source>
</evidence>
<dbReference type="Proteomes" id="UP000288669">
    <property type="component" value="Unassembled WGS sequence"/>
</dbReference>
<protein>
    <submittedName>
        <fullName evidence="1">Uncharacterized protein</fullName>
    </submittedName>
</protein>
<proteinExistence type="predicted"/>
<sequence>MKMKWVSGLLVAGICFSPLVFLQKSDAIIFQLAEKKQAQTEKLKHLQKANNVVVQGEGQLKLVKENEKEKTKKKTHFEQVEQNVATTLQAMMIEPSSSPSTELGKVFSKLSGVSLYGEREV</sequence>
<dbReference type="EMBL" id="NGJZ01000002">
    <property type="protein sequence ID" value="RSU07056.1"/>
    <property type="molecule type" value="Genomic_DNA"/>
</dbReference>
<organism evidence="1 2">
    <name type="scientific">Vagococcus entomophilus</name>
    <dbReference type="NCBI Taxonomy" id="1160095"/>
    <lineage>
        <taxon>Bacteria</taxon>
        <taxon>Bacillati</taxon>
        <taxon>Bacillota</taxon>
        <taxon>Bacilli</taxon>
        <taxon>Lactobacillales</taxon>
        <taxon>Enterococcaceae</taxon>
        <taxon>Vagococcus</taxon>
    </lineage>
</organism>
<dbReference type="AlphaFoldDB" id="A0A430AGK2"/>
<reference evidence="1 2" key="1">
    <citation type="submission" date="2017-05" db="EMBL/GenBank/DDBJ databases">
        <title>Vagococcus spp. assemblies.</title>
        <authorList>
            <person name="Gulvik C.A."/>
        </authorList>
    </citation>
    <scope>NUCLEOTIDE SEQUENCE [LARGE SCALE GENOMIC DNA]</scope>
    <source>
        <strain evidence="1 2">DSM 24756</strain>
    </source>
</reference>
<keyword evidence="2" id="KW-1185">Reference proteome</keyword>